<reference evidence="1 2" key="1">
    <citation type="submission" date="2016-10" db="EMBL/GenBank/DDBJ databases">
        <title>Paenibacillus species isolates.</title>
        <authorList>
            <person name="Beno S.M."/>
        </authorList>
    </citation>
    <scope>NUCLEOTIDE SEQUENCE [LARGE SCALE GENOMIC DNA]</scope>
    <source>
        <strain evidence="1 2">FSL H7-0918</strain>
    </source>
</reference>
<proteinExistence type="predicted"/>
<comment type="caution">
    <text evidence="1">The sequence shown here is derived from an EMBL/GenBank/DDBJ whole genome shotgun (WGS) entry which is preliminary data.</text>
</comment>
<dbReference type="AlphaFoldDB" id="A0AB36J528"/>
<dbReference type="Proteomes" id="UP000187323">
    <property type="component" value="Unassembled WGS sequence"/>
</dbReference>
<evidence type="ECO:0000313" key="2">
    <source>
        <dbReference type="Proteomes" id="UP000187323"/>
    </source>
</evidence>
<accession>A0AB36J528</accession>
<evidence type="ECO:0000313" key="1">
    <source>
        <dbReference type="EMBL" id="OME10014.1"/>
    </source>
</evidence>
<dbReference type="RefSeq" id="WP_076138972.1">
    <property type="nucleotide sequence ID" value="NZ_MPTO01000053.1"/>
</dbReference>
<gene>
    <name evidence="1" type="ORF">BSK47_31445</name>
</gene>
<dbReference type="EMBL" id="MPTO01000053">
    <property type="protein sequence ID" value="OME10014.1"/>
    <property type="molecule type" value="Genomic_DNA"/>
</dbReference>
<name>A0AB36J528_9BACL</name>
<protein>
    <submittedName>
        <fullName evidence="1">Uncharacterized protein</fullName>
    </submittedName>
</protein>
<sequence>MRHSDIVELLNEVQDILAFLDNQINVASTDTTILEISKPKVKSSLEHLRSCLDYAAHDIYDNIYRAIDGKTEEQRNRMNIYFPYGKILNDFHSSLGRSFPRLGLVNQGVYKLMKSIQPFSCQSNWLYDFCELTNKIKHVEQKKQERHPMQRITAGKFFQVEYRTKGQNSIHVSGNVINGVKQEKDINVKDGQIITSSSETDTFMKVTDFSEFIFKDTRINVFNLLKESYENINTFIKKLYVIL</sequence>
<organism evidence="1 2">
    <name type="scientific">Paenibacillus odorifer</name>
    <dbReference type="NCBI Taxonomy" id="189426"/>
    <lineage>
        <taxon>Bacteria</taxon>
        <taxon>Bacillati</taxon>
        <taxon>Bacillota</taxon>
        <taxon>Bacilli</taxon>
        <taxon>Bacillales</taxon>
        <taxon>Paenibacillaceae</taxon>
        <taxon>Paenibacillus</taxon>
    </lineage>
</organism>